<feature type="domain" description="Endonuclease GajA/Old nuclease/RecF-like AAA" evidence="1">
    <location>
        <begin position="6"/>
        <end position="506"/>
    </location>
</feature>
<dbReference type="Pfam" id="PF13175">
    <property type="entry name" value="AAA_15"/>
    <property type="match status" value="1"/>
</dbReference>
<dbReference type="InterPro" id="IPR041685">
    <property type="entry name" value="AAA_GajA/Old/RecF-like"/>
</dbReference>
<protein>
    <recommendedName>
        <fullName evidence="1">Endonuclease GajA/Old nuclease/RecF-like AAA domain-containing protein</fullName>
    </recommendedName>
</protein>
<reference evidence="2 3" key="1">
    <citation type="submission" date="2018-11" db="EMBL/GenBank/DDBJ databases">
        <title>Proposal to divide the Flavobacteriaceae and reorganize its genera based on Amino Acid Identity values calculated from whole genome sequences.</title>
        <authorList>
            <person name="Nicholson A.C."/>
            <person name="Gulvik C.A."/>
            <person name="Whitney A.M."/>
            <person name="Humrighouse B.W."/>
            <person name="Bell M."/>
            <person name="Holmes B."/>
            <person name="Steigerwalt A."/>
            <person name="Villarma A."/>
            <person name="Sheth M."/>
            <person name="Batra D."/>
            <person name="Pryor J."/>
            <person name="Bernardet J.-F."/>
            <person name="Hugo C."/>
            <person name="Kampfer P."/>
            <person name="Newman J."/>
            <person name="Mcquiston J.R."/>
        </authorList>
    </citation>
    <scope>NUCLEOTIDE SEQUENCE [LARGE SCALE GENOMIC DNA]</scope>
    <source>
        <strain evidence="2 3">G0235</strain>
    </source>
</reference>
<name>A0ABX9X9Q7_9FLAO</name>
<dbReference type="EMBL" id="RJTW01000003">
    <property type="protein sequence ID" value="ROH94790.1"/>
    <property type="molecule type" value="Genomic_DNA"/>
</dbReference>
<evidence type="ECO:0000259" key="1">
    <source>
        <dbReference type="Pfam" id="PF13175"/>
    </source>
</evidence>
<dbReference type="GeneID" id="301711572"/>
<dbReference type="Proteomes" id="UP000281899">
    <property type="component" value="Unassembled WGS sequence"/>
</dbReference>
<dbReference type="Gene3D" id="3.40.50.300">
    <property type="entry name" value="P-loop containing nucleotide triphosphate hydrolases"/>
    <property type="match status" value="2"/>
</dbReference>
<dbReference type="InterPro" id="IPR051396">
    <property type="entry name" value="Bact_Antivir_Def_Nuclease"/>
</dbReference>
<dbReference type="RefSeq" id="WP_120231230.1">
    <property type="nucleotide sequence ID" value="NZ_RJTW01000003.1"/>
</dbReference>
<dbReference type="PANTHER" id="PTHR43581">
    <property type="entry name" value="ATP/GTP PHOSPHATASE"/>
    <property type="match status" value="1"/>
</dbReference>
<keyword evidence="3" id="KW-1185">Reference proteome</keyword>
<evidence type="ECO:0000313" key="2">
    <source>
        <dbReference type="EMBL" id="ROH94790.1"/>
    </source>
</evidence>
<evidence type="ECO:0000313" key="3">
    <source>
        <dbReference type="Proteomes" id="UP000281899"/>
    </source>
</evidence>
<dbReference type="InterPro" id="IPR027417">
    <property type="entry name" value="P-loop_NTPase"/>
</dbReference>
<dbReference type="SUPFAM" id="SSF52540">
    <property type="entry name" value="P-loop containing nucleoside triphosphate hydrolases"/>
    <property type="match status" value="1"/>
</dbReference>
<comment type="caution">
    <text evidence="2">The sequence shown here is derived from an EMBL/GenBank/DDBJ whole genome shotgun (WGS) entry which is preliminary data.</text>
</comment>
<gene>
    <name evidence="2" type="ORF">EGI15_02715</name>
</gene>
<proteinExistence type="predicted"/>
<accession>A0ABX9X9Q7</accession>
<organism evidence="2 3">
    <name type="scientific">Chryseobacterium cucumeris</name>
    <dbReference type="NCBI Taxonomy" id="1813611"/>
    <lineage>
        <taxon>Bacteria</taxon>
        <taxon>Pseudomonadati</taxon>
        <taxon>Bacteroidota</taxon>
        <taxon>Flavobacteriia</taxon>
        <taxon>Flavobacteriales</taxon>
        <taxon>Weeksellaceae</taxon>
        <taxon>Chryseobacterium group</taxon>
        <taxon>Chryseobacterium</taxon>
    </lineage>
</organism>
<sequence length="768" mass="89142">MRLIDVLGLKNFRIFDDVEGFQEEMSSINILTGANNSGKSSIIKFLQLLRDSIKEGQSVFDLDLSLQEHLLGDFDNVLHNSKNNRMQISLPFTFLGLTNLFVSLSFDVQSNQKYKAKLREIKVLDNEDESLLFSFAYKKATDNDLAIDDIEYKKEKEENEKKFEAYKKNSEDVIFSQYVPILPYNQLQGFVEWTINFGKLKKELKNVYRFYKIYEDNDNSVEWLEDMDGIASKEHVPFVPSVLIKSFKDNINLSSWTIFVDGLQDNIVSDRAVIRESDFEVDDFTPPPTVEEILYLASVNIIKQKVFWIETDKNNRQYNVIENCFKSAWDLLQQRILTVNYLSAVKEKNARVYSASSNSPFINLLKDYHAFESSFPFMEKYLKKFEIGLNISIDFQVKLQLISISVTNFDGSHRELVDFGYGIKQLILILIQICVQAKRNRREKEVPDNEYGYHMEIYYLPSLLLIEEPEANLHPKWQSLLAEMFLEANDKFNIQLIIETHSEYLIRNFQNLVAAKKLKGKRVKLFYLRNKAKSNTNIEQMSSLSISDDGSIDYNVFDSGFFDETTSLEHSLLNIQFVNDFNNLKEKSVQDDERINDLELRIDEYVNKLDISVYEGIISNNFDIHKLNSTTVKYLSSAELLLATTDLNSDFSPVIIQYGRAIENELQILFSPLRIPGLTLAKMQGSLEKFKSGRTRRVSCNPSELNNLRQHLSTIFNNANNLKINLLERLRIQRNSAAHPGQTKSKQEAENYILIANEFLIRWILEKI</sequence>
<dbReference type="PANTHER" id="PTHR43581:SF4">
    <property type="entry name" value="ATP_GTP PHOSPHATASE"/>
    <property type="match status" value="1"/>
</dbReference>